<evidence type="ECO:0000313" key="1">
    <source>
        <dbReference type="EMBL" id="GAA2216356.1"/>
    </source>
</evidence>
<accession>A0ABP5PX93</accession>
<organism evidence="1 2">
    <name type="scientific">Nonomuraea monospora</name>
    <dbReference type="NCBI Taxonomy" id="568818"/>
    <lineage>
        <taxon>Bacteria</taxon>
        <taxon>Bacillati</taxon>
        <taxon>Actinomycetota</taxon>
        <taxon>Actinomycetes</taxon>
        <taxon>Streptosporangiales</taxon>
        <taxon>Streptosporangiaceae</taxon>
        <taxon>Nonomuraea</taxon>
    </lineage>
</organism>
<name>A0ABP5PX93_9ACTN</name>
<reference evidence="2" key="1">
    <citation type="journal article" date="2019" name="Int. J. Syst. Evol. Microbiol.">
        <title>The Global Catalogue of Microorganisms (GCM) 10K type strain sequencing project: providing services to taxonomists for standard genome sequencing and annotation.</title>
        <authorList>
            <consortium name="The Broad Institute Genomics Platform"/>
            <consortium name="The Broad Institute Genome Sequencing Center for Infectious Disease"/>
            <person name="Wu L."/>
            <person name="Ma J."/>
        </authorList>
    </citation>
    <scope>NUCLEOTIDE SEQUENCE [LARGE SCALE GENOMIC DNA]</scope>
    <source>
        <strain evidence="2">JCM 16114</strain>
    </source>
</reference>
<dbReference type="EMBL" id="BAAAQX010000067">
    <property type="protein sequence ID" value="GAA2216356.1"/>
    <property type="molecule type" value="Genomic_DNA"/>
</dbReference>
<gene>
    <name evidence="1" type="ORF">GCM10009850_118250</name>
</gene>
<dbReference type="Proteomes" id="UP001499843">
    <property type="component" value="Unassembled WGS sequence"/>
</dbReference>
<keyword evidence="2" id="KW-1185">Reference proteome</keyword>
<sequence>MAAAAKPNAVTASAVLTTRFMIAFPARDRSLSNAVEMRIDNPRMPLRTRYGHHTKRVATAELRKQFYHSP</sequence>
<comment type="caution">
    <text evidence="1">The sequence shown here is derived from an EMBL/GenBank/DDBJ whole genome shotgun (WGS) entry which is preliminary data.</text>
</comment>
<evidence type="ECO:0008006" key="3">
    <source>
        <dbReference type="Google" id="ProtNLM"/>
    </source>
</evidence>
<protein>
    <recommendedName>
        <fullName evidence="3">Secreted protein</fullName>
    </recommendedName>
</protein>
<evidence type="ECO:0000313" key="2">
    <source>
        <dbReference type="Proteomes" id="UP001499843"/>
    </source>
</evidence>
<proteinExistence type="predicted"/>